<feature type="transmembrane region" description="Helical" evidence="2">
    <location>
        <begin position="221"/>
        <end position="239"/>
    </location>
</feature>
<comment type="caution">
    <text evidence="3">The sequence shown here is derived from an EMBL/GenBank/DDBJ whole genome shotgun (WGS) entry which is preliminary data.</text>
</comment>
<keyword evidence="2" id="KW-1133">Transmembrane helix</keyword>
<accession>A0A8J8P7S6</accession>
<keyword evidence="2" id="KW-0472">Membrane</keyword>
<keyword evidence="2" id="KW-0812">Transmembrane</keyword>
<gene>
    <name evidence="3" type="ORF">FGO68_gene17440</name>
</gene>
<protein>
    <submittedName>
        <fullName evidence="3">Uncharacterized protein</fullName>
    </submittedName>
</protein>
<proteinExistence type="predicted"/>
<evidence type="ECO:0000313" key="4">
    <source>
        <dbReference type="Proteomes" id="UP000785679"/>
    </source>
</evidence>
<reference evidence="3" key="1">
    <citation type="submission" date="2019-06" db="EMBL/GenBank/DDBJ databases">
        <authorList>
            <person name="Zheng W."/>
        </authorList>
    </citation>
    <scope>NUCLEOTIDE SEQUENCE</scope>
    <source>
        <strain evidence="3">QDHG01</strain>
    </source>
</reference>
<evidence type="ECO:0000313" key="3">
    <source>
        <dbReference type="EMBL" id="TNV87385.1"/>
    </source>
</evidence>
<dbReference type="AlphaFoldDB" id="A0A8J8P7S6"/>
<dbReference type="Proteomes" id="UP000785679">
    <property type="component" value="Unassembled WGS sequence"/>
</dbReference>
<organism evidence="3 4">
    <name type="scientific">Halteria grandinella</name>
    <dbReference type="NCBI Taxonomy" id="5974"/>
    <lineage>
        <taxon>Eukaryota</taxon>
        <taxon>Sar</taxon>
        <taxon>Alveolata</taxon>
        <taxon>Ciliophora</taxon>
        <taxon>Intramacronucleata</taxon>
        <taxon>Spirotrichea</taxon>
        <taxon>Stichotrichia</taxon>
        <taxon>Sporadotrichida</taxon>
        <taxon>Halteriidae</taxon>
        <taxon>Halteria</taxon>
    </lineage>
</organism>
<evidence type="ECO:0000256" key="2">
    <source>
        <dbReference type="SAM" id="Phobius"/>
    </source>
</evidence>
<feature type="compositionally biased region" description="Polar residues" evidence="1">
    <location>
        <begin position="264"/>
        <end position="274"/>
    </location>
</feature>
<dbReference type="EMBL" id="RRYP01000462">
    <property type="protein sequence ID" value="TNV87385.1"/>
    <property type="molecule type" value="Genomic_DNA"/>
</dbReference>
<keyword evidence="4" id="KW-1185">Reference proteome</keyword>
<evidence type="ECO:0000256" key="1">
    <source>
        <dbReference type="SAM" id="MobiDB-lite"/>
    </source>
</evidence>
<feature type="region of interest" description="Disordered" evidence="1">
    <location>
        <begin position="250"/>
        <end position="274"/>
    </location>
</feature>
<name>A0A8J8P7S6_HALGN</name>
<sequence length="367" mass="41661">MIYDFDHQKTLKVLPLKRRLLLDTLMIVGIDSSSDLYFRLITRDSGIISLGYNNDTSDPYSKDPYIHESQGSKEFSQTKYLFTLGKQGIAYLALEGFDNMLHMRFYSKNVVNNSKALGTFALGDLNYDQCTFMQTITYLPFIKSYLPTASDDTMIVALLCGSLLRFVQYNFYPSLTLNLQSLNEMEVSQNLIQLFSGNHRSADTYSLIVTLLNQERGMDQWVYFMFIAVVGIILLSGQIRVKKQQQALLSTDGSGGDIPRESTMGPTESTLQNDDSIKSTALREQIRQHGGLFNSYSSNLDDTKIVTADDELRSNSLMKKNSAQIKRISRQHQDYLMEELRQRSVDVEYNETAPQGGVTEGNFMQTQ</sequence>